<dbReference type="PANTHER" id="PTHR11825">
    <property type="entry name" value="SUBGROUP IIII AMINOTRANSFERASE"/>
    <property type="match status" value="1"/>
</dbReference>
<comment type="catalytic activity">
    <reaction evidence="11">
        <text>L-valine + 2-oxoglutarate = 3-methyl-2-oxobutanoate + L-glutamate</text>
        <dbReference type="Rhea" id="RHEA:24813"/>
        <dbReference type="ChEBI" id="CHEBI:11851"/>
        <dbReference type="ChEBI" id="CHEBI:16810"/>
        <dbReference type="ChEBI" id="CHEBI:29985"/>
        <dbReference type="ChEBI" id="CHEBI:57762"/>
        <dbReference type="EC" id="2.6.1.42"/>
    </reaction>
</comment>
<dbReference type="Gene3D" id="3.20.10.10">
    <property type="entry name" value="D-amino Acid Aminotransferase, subunit A, domain 2"/>
    <property type="match status" value="1"/>
</dbReference>
<dbReference type="PIRSF" id="PIRSF006468">
    <property type="entry name" value="BCAT1"/>
    <property type="match status" value="1"/>
</dbReference>
<accession>A0A1H6PZ95</accession>
<dbReference type="GeneID" id="2908911"/>
<dbReference type="VEuPathDB" id="FungiDB:YALI0_F19910g"/>
<dbReference type="InterPro" id="IPR005786">
    <property type="entry name" value="B_amino_transII"/>
</dbReference>
<organism evidence="12 14">
    <name type="scientific">Yarrowia lipolytica</name>
    <name type="common">Candida lipolytica</name>
    <dbReference type="NCBI Taxonomy" id="4952"/>
    <lineage>
        <taxon>Eukaryota</taxon>
        <taxon>Fungi</taxon>
        <taxon>Dikarya</taxon>
        <taxon>Ascomycota</taxon>
        <taxon>Saccharomycotina</taxon>
        <taxon>Dipodascomycetes</taxon>
        <taxon>Dipodascales</taxon>
        <taxon>Dipodascales incertae sedis</taxon>
        <taxon>Yarrowia</taxon>
    </lineage>
</organism>
<reference evidence="13 15" key="2">
    <citation type="submission" date="2018-07" db="EMBL/GenBank/DDBJ databases">
        <title>Draft Genome Assemblies for Five Robust Yarrowia lipolytica Strains Exhibiting High Lipid Production and Pentose Sugar Utilization and Sugar Alcohol Secretion from Undetoxified Lignocellulosic Biomass Hydrolysates.</title>
        <authorList>
            <consortium name="DOE Joint Genome Institute"/>
            <person name="Walker C."/>
            <person name="Ryu S."/>
            <person name="Na H."/>
            <person name="Zane M."/>
            <person name="LaButti K."/>
            <person name="Lipzen A."/>
            <person name="Haridas S."/>
            <person name="Barry K."/>
            <person name="Grigoriev I.V."/>
            <person name="Quarterman J."/>
            <person name="Slininger P."/>
            <person name="Dien B."/>
            <person name="Trinh C.T."/>
        </authorList>
    </citation>
    <scope>NUCLEOTIDE SEQUENCE [LARGE SCALE GENOMIC DNA]</scope>
    <source>
        <strain evidence="13 15">YB392</strain>
    </source>
</reference>
<evidence type="ECO:0000256" key="3">
    <source>
        <dbReference type="ARBA" id="ARBA00022576"/>
    </source>
</evidence>
<evidence type="ECO:0000313" key="13">
    <source>
        <dbReference type="EMBL" id="RDW24946.1"/>
    </source>
</evidence>
<dbReference type="PANTHER" id="PTHR11825:SF69">
    <property type="entry name" value="BRANCHED-CHAIN-AMINO-ACID AMINOTRANSFERASE"/>
    <property type="match status" value="1"/>
</dbReference>
<evidence type="ECO:0000256" key="9">
    <source>
        <dbReference type="RuleBase" id="RU004106"/>
    </source>
</evidence>
<dbReference type="FunFam" id="3.20.10.10:FF:000004">
    <property type="entry name" value="Branched-chain-amino-acid aminotransferase"/>
    <property type="match status" value="1"/>
</dbReference>
<feature type="modified residue" description="N6-(pyridoxal phosphate)lysine" evidence="8">
    <location>
        <position position="200"/>
    </location>
</feature>
<protein>
    <recommendedName>
        <fullName evidence="11">Branched-chain-amino-acid aminotransferase</fullName>
        <ecNumber evidence="11">2.6.1.42</ecNumber>
    </recommendedName>
</protein>
<dbReference type="Gene3D" id="3.30.470.10">
    <property type="match status" value="1"/>
</dbReference>
<evidence type="ECO:0000256" key="2">
    <source>
        <dbReference type="ARBA" id="ARBA00009320"/>
    </source>
</evidence>
<evidence type="ECO:0000256" key="5">
    <source>
        <dbReference type="ARBA" id="ARBA00022679"/>
    </source>
</evidence>
<dbReference type="RefSeq" id="XP_505642.1">
    <property type="nucleotide sequence ID" value="XM_505642.1"/>
</dbReference>
<dbReference type="Pfam" id="PF01063">
    <property type="entry name" value="Aminotran_4"/>
    <property type="match status" value="1"/>
</dbReference>
<dbReference type="GO" id="GO:0005739">
    <property type="term" value="C:mitochondrion"/>
    <property type="evidence" value="ECO:0007669"/>
    <property type="project" value="TreeGrafter"/>
</dbReference>
<comment type="cofactor">
    <cofactor evidence="1 10">
        <name>pyridoxal 5'-phosphate</name>
        <dbReference type="ChEBI" id="CHEBI:597326"/>
    </cofactor>
</comment>
<dbReference type="SUPFAM" id="SSF56752">
    <property type="entry name" value="D-aminoacid aminotransferase-like PLP-dependent enzymes"/>
    <property type="match status" value="1"/>
</dbReference>
<dbReference type="EMBL" id="KZ859015">
    <property type="protein sequence ID" value="RDW24946.1"/>
    <property type="molecule type" value="Genomic_DNA"/>
</dbReference>
<dbReference type="PROSITE" id="PS00770">
    <property type="entry name" value="AA_TRANSFER_CLASS_4"/>
    <property type="match status" value="1"/>
</dbReference>
<dbReference type="Proteomes" id="UP000182444">
    <property type="component" value="Chromosome 1F"/>
</dbReference>
<name>A0A1H6PZ95_YARLL</name>
<evidence type="ECO:0000313" key="12">
    <source>
        <dbReference type="EMBL" id="AOW07448.1"/>
    </source>
</evidence>
<dbReference type="EMBL" id="CP017558">
    <property type="protein sequence ID" value="AOW07448.1"/>
    <property type="molecule type" value="Genomic_DNA"/>
</dbReference>
<dbReference type="InterPro" id="IPR036038">
    <property type="entry name" value="Aminotransferase-like"/>
</dbReference>
<dbReference type="EC" id="2.6.1.42" evidence="11"/>
<evidence type="ECO:0000256" key="10">
    <source>
        <dbReference type="RuleBase" id="RU004516"/>
    </source>
</evidence>
<reference evidence="12 14" key="1">
    <citation type="journal article" date="2016" name="PLoS ONE">
        <title>Sequence Assembly of Yarrowia lipolytica Strain W29/CLIB89 Shows Transposable Element Diversity.</title>
        <authorList>
            <person name="Magnan C."/>
            <person name="Yu J."/>
            <person name="Chang I."/>
            <person name="Jahn E."/>
            <person name="Kanomata Y."/>
            <person name="Wu J."/>
            <person name="Zeller M."/>
            <person name="Oakes M."/>
            <person name="Baldi P."/>
            <person name="Sandmeyer S."/>
        </authorList>
    </citation>
    <scope>NUCLEOTIDE SEQUENCE [LARGE SCALE GENOMIC DNA]</scope>
    <source>
        <strain evidence="12">CLIB89</strain>
        <strain evidence="14">CLIB89(W29)</strain>
    </source>
</reference>
<dbReference type="Proteomes" id="UP000256601">
    <property type="component" value="Unassembled WGS sequence"/>
</dbReference>
<comment type="catalytic activity">
    <reaction evidence="11">
        <text>L-leucine + 2-oxoglutarate = 4-methyl-2-oxopentanoate + L-glutamate</text>
        <dbReference type="Rhea" id="RHEA:18321"/>
        <dbReference type="ChEBI" id="CHEBI:16810"/>
        <dbReference type="ChEBI" id="CHEBI:17865"/>
        <dbReference type="ChEBI" id="CHEBI:29985"/>
        <dbReference type="ChEBI" id="CHEBI:57427"/>
        <dbReference type="EC" id="2.6.1.42"/>
    </reaction>
</comment>
<proteinExistence type="inferred from homology"/>
<keyword evidence="4 11" id="KW-0028">Amino-acid biosynthesis</keyword>
<keyword evidence="5 11" id="KW-0808">Transferase</keyword>
<dbReference type="OrthoDB" id="1732691at2759"/>
<dbReference type="GO" id="GO:0009099">
    <property type="term" value="P:L-valine biosynthetic process"/>
    <property type="evidence" value="ECO:0007669"/>
    <property type="project" value="TreeGrafter"/>
</dbReference>
<evidence type="ECO:0000256" key="1">
    <source>
        <dbReference type="ARBA" id="ARBA00001933"/>
    </source>
</evidence>
<evidence type="ECO:0000313" key="14">
    <source>
        <dbReference type="Proteomes" id="UP000182444"/>
    </source>
</evidence>
<comment type="catalytic activity">
    <reaction evidence="11">
        <text>L-isoleucine + 2-oxoglutarate = (S)-3-methyl-2-oxopentanoate + L-glutamate</text>
        <dbReference type="Rhea" id="RHEA:24801"/>
        <dbReference type="ChEBI" id="CHEBI:16810"/>
        <dbReference type="ChEBI" id="CHEBI:29985"/>
        <dbReference type="ChEBI" id="CHEBI:35146"/>
        <dbReference type="ChEBI" id="CHEBI:58045"/>
        <dbReference type="EC" id="2.6.1.42"/>
    </reaction>
</comment>
<dbReference type="InterPro" id="IPR043131">
    <property type="entry name" value="BCAT-like_N"/>
</dbReference>
<dbReference type="InterPro" id="IPR001544">
    <property type="entry name" value="Aminotrans_IV"/>
</dbReference>
<evidence type="ECO:0000256" key="8">
    <source>
        <dbReference type="PIRSR" id="PIRSR006468-1"/>
    </source>
</evidence>
<keyword evidence="3 11" id="KW-0032">Aminotransferase</keyword>
<evidence type="ECO:0000256" key="7">
    <source>
        <dbReference type="ARBA" id="ARBA00023304"/>
    </source>
</evidence>
<dbReference type="GO" id="GO:0004084">
    <property type="term" value="F:branched-chain-amino-acid transaminase activity"/>
    <property type="evidence" value="ECO:0007669"/>
    <property type="project" value="UniProtKB-EC"/>
</dbReference>
<evidence type="ECO:0000256" key="4">
    <source>
        <dbReference type="ARBA" id="ARBA00022605"/>
    </source>
</evidence>
<comment type="similarity">
    <text evidence="2 9">Belongs to the class-IV pyridoxal-phosphate-dependent aminotransferase family.</text>
</comment>
<keyword evidence="7 11" id="KW-0100">Branched-chain amino acid biosynthesis</keyword>
<evidence type="ECO:0000256" key="6">
    <source>
        <dbReference type="ARBA" id="ARBA00022898"/>
    </source>
</evidence>
<dbReference type="VEuPathDB" id="FungiDB:YALI1_F26574g"/>
<dbReference type="eggNOG" id="KOG0975">
    <property type="taxonomic scope" value="Eukaryota"/>
</dbReference>
<gene>
    <name evidence="13" type="ORF">B0I71DRAFT_133480</name>
    <name evidence="12" type="ORF">YALI1_F26574g</name>
</gene>
<dbReference type="KEGG" id="yli:2908911"/>
<evidence type="ECO:0000313" key="15">
    <source>
        <dbReference type="Proteomes" id="UP000256601"/>
    </source>
</evidence>
<dbReference type="InterPro" id="IPR043132">
    <property type="entry name" value="BCAT-like_C"/>
</dbReference>
<sequence length="373" mass="40914">MTKLSPLKADRLEITLNKSPKQFDSPKDLAPNSSTDYILQVDYTDEAGWDAPKIGPFGPLQIDPTASVLHYAVECFEGLKLYKNKAGNKLILFRPELNMARLNDSCERIGLPRFDEAELLKCLIEYVKLEGRFVAPGGFIYLRPTAIGTNGGLGLKAPTAAKVFVCATMMQAWNAEPLKLYCSDPKDAVRAWPGGFGYAKLGANYGPTLQENSKAVGAGYHQVLWLYDEDKKTVTEAGGSNFFVAIKKKDSDEIELMTCPISTKLILPGISRRSALEYLGEKHKGSNVTVHEREFGIDEIAEAAKENRLVEAFAIGTAFFVAPVQLIRTPEGELINVPLSQGDSGDFAADVKAKLTSIMYGEEENDWATTVDC</sequence>
<evidence type="ECO:0000256" key="11">
    <source>
        <dbReference type="RuleBase" id="RU004517"/>
    </source>
</evidence>
<dbReference type="GO" id="GO:0009098">
    <property type="term" value="P:L-leucine biosynthetic process"/>
    <property type="evidence" value="ECO:0007669"/>
    <property type="project" value="TreeGrafter"/>
</dbReference>
<dbReference type="OMA" id="GKEEHEW"/>
<keyword evidence="6 10" id="KW-0663">Pyridoxal phosphate</keyword>
<dbReference type="InterPro" id="IPR018300">
    <property type="entry name" value="Aminotrans_IV_CS"/>
</dbReference>
<dbReference type="AlphaFoldDB" id="A0A1H6PZ95"/>